<evidence type="ECO:0000256" key="3">
    <source>
        <dbReference type="ARBA" id="ARBA00022969"/>
    </source>
</evidence>
<dbReference type="InterPro" id="IPR012610">
    <property type="entry name" value="SASP_SspH"/>
</dbReference>
<organism evidence="4 5">
    <name type="scientific">Paraclostridium bifermentans</name>
    <name type="common">Clostridium bifermentans</name>
    <dbReference type="NCBI Taxonomy" id="1490"/>
    <lineage>
        <taxon>Bacteria</taxon>
        <taxon>Bacillati</taxon>
        <taxon>Bacillota</taxon>
        <taxon>Clostridia</taxon>
        <taxon>Peptostreptococcales</taxon>
        <taxon>Peptostreptococcaceae</taxon>
        <taxon>Paraclostridium</taxon>
    </lineage>
</organism>
<proteinExistence type="inferred from homology"/>
<dbReference type="GO" id="GO:0042601">
    <property type="term" value="C:endospore-forming forespore"/>
    <property type="evidence" value="ECO:0007669"/>
    <property type="project" value="InterPro"/>
</dbReference>
<evidence type="ECO:0000313" key="5">
    <source>
        <dbReference type="Proteomes" id="UP000326961"/>
    </source>
</evidence>
<dbReference type="EMBL" id="CP032452">
    <property type="protein sequence ID" value="QEZ67697.1"/>
    <property type="molecule type" value="Genomic_DNA"/>
</dbReference>
<accession>A0A5P3X9P2</accession>
<reference evidence="4 5" key="1">
    <citation type="submission" date="2018-09" db="EMBL/GenBank/DDBJ databases">
        <title>A clostridial neurotoxin that targets Anopheles mosquitoes.</title>
        <authorList>
            <person name="Contreras E."/>
            <person name="Masuyer G."/>
            <person name="Qureshi N."/>
            <person name="Chawla S."/>
            <person name="Lim H.L."/>
            <person name="Chen J."/>
            <person name="Stenmark P."/>
            <person name="Gill S."/>
        </authorList>
    </citation>
    <scope>NUCLEOTIDE SEQUENCE [LARGE SCALE GENOMIC DNA]</scope>
    <source>
        <strain evidence="4 5">Cbm</strain>
    </source>
</reference>
<gene>
    <name evidence="4" type="ORF">D4A35_01655</name>
</gene>
<name>A0A5P3X9P2_PARBF</name>
<evidence type="ECO:0000256" key="2">
    <source>
        <dbReference type="ARBA" id="ARBA00006573"/>
    </source>
</evidence>
<sequence>MKIVSFILNKIFILGKYKLRNIRRCIMQLRRAAEICNNNENNNITLYYYNKPVKLVSVDNNIGTAYVKSLNDDSKFEVDLESLHENEK</sequence>
<dbReference type="GO" id="GO:0030436">
    <property type="term" value="P:asexual sporulation"/>
    <property type="evidence" value="ECO:0007669"/>
    <property type="project" value="InterPro"/>
</dbReference>
<keyword evidence="3" id="KW-0749">Sporulation</keyword>
<evidence type="ECO:0000313" key="4">
    <source>
        <dbReference type="EMBL" id="QEZ67697.1"/>
    </source>
</evidence>
<comment type="similarity">
    <text evidence="2">Belongs to the SspH family.</text>
</comment>
<dbReference type="GO" id="GO:0030435">
    <property type="term" value="P:sporulation resulting in formation of a cellular spore"/>
    <property type="evidence" value="ECO:0007669"/>
    <property type="project" value="UniProtKB-KW"/>
</dbReference>
<evidence type="ECO:0000256" key="1">
    <source>
        <dbReference type="ARBA" id="ARBA00004288"/>
    </source>
</evidence>
<dbReference type="Pfam" id="PF08141">
    <property type="entry name" value="SspH"/>
    <property type="match status" value="1"/>
</dbReference>
<dbReference type="Proteomes" id="UP000326961">
    <property type="component" value="Chromosome"/>
</dbReference>
<protein>
    <submittedName>
        <fullName evidence="4">Small, acid-soluble spore protein, H family</fullName>
    </submittedName>
</protein>
<comment type="subcellular location">
    <subcellularLocation>
        <location evidence="1">Spore core</location>
    </subcellularLocation>
</comment>
<dbReference type="AlphaFoldDB" id="A0A5P3X9P2"/>